<dbReference type="EMBL" id="LRAD01000038">
    <property type="protein sequence ID" value="KXZ60122.1"/>
    <property type="molecule type" value="Genomic_DNA"/>
</dbReference>
<feature type="chain" id="PRO_5039047313" description="DUF4333 domain-containing protein" evidence="1">
    <location>
        <begin position="21"/>
        <end position="119"/>
    </location>
</feature>
<dbReference type="PATRIC" id="fig|36807.3.peg.1874"/>
<dbReference type="Proteomes" id="UP000075357">
    <property type="component" value="Unassembled WGS sequence"/>
</dbReference>
<dbReference type="PROSITE" id="PS51257">
    <property type="entry name" value="PROKAR_LIPOPROTEIN"/>
    <property type="match status" value="1"/>
</dbReference>
<sequence length="119" mass="11679">MTSRPSRALVVVAAASVVGALTGCSQIAALAPVGVNALAEVRFGAIDVLQQKNIAVLTAPVCALAESGPVVTCSGTSIDGRQITVTSSVASDAQLVVAVGGETIFSGALTEALDEAARG</sequence>
<dbReference type="AlphaFoldDB" id="A0A150HDE5"/>
<keyword evidence="1" id="KW-0732">Signal</keyword>
<gene>
    <name evidence="2" type="ORF">Mlaev_01848</name>
</gene>
<name>A0A150HDE5_9MICO</name>
<evidence type="ECO:0000313" key="2">
    <source>
        <dbReference type="EMBL" id="KXZ60122.1"/>
    </source>
</evidence>
<evidence type="ECO:0000313" key="3">
    <source>
        <dbReference type="Proteomes" id="UP000075357"/>
    </source>
</evidence>
<reference evidence="2 3" key="1">
    <citation type="submission" date="2016-01" db="EMBL/GenBank/DDBJ databases">
        <title>Draft genome sequences of Microbacterium laevaniformans LCDC 91-0039 and the type strain of Microbacterium hominis LCDC 84-209.</title>
        <authorList>
            <person name="Bernier A.-M."/>
            <person name="Bernard K."/>
        </authorList>
    </citation>
    <scope>NUCLEOTIDE SEQUENCE [LARGE SCALE GENOMIC DNA]</scope>
    <source>
        <strain evidence="2 3">LCDC 91-0039</strain>
    </source>
</reference>
<comment type="caution">
    <text evidence="2">The sequence shown here is derived from an EMBL/GenBank/DDBJ whole genome shotgun (WGS) entry which is preliminary data.</text>
</comment>
<accession>A0A150HDE5</accession>
<protein>
    <recommendedName>
        <fullName evidence="4">DUF4333 domain-containing protein</fullName>
    </recommendedName>
</protein>
<proteinExistence type="predicted"/>
<dbReference type="STRING" id="36807.Mlaev_01848"/>
<dbReference type="RefSeq" id="WP_061683166.1">
    <property type="nucleotide sequence ID" value="NZ_LRAD01000038.1"/>
</dbReference>
<feature type="signal peptide" evidence="1">
    <location>
        <begin position="1"/>
        <end position="20"/>
    </location>
</feature>
<evidence type="ECO:0008006" key="4">
    <source>
        <dbReference type="Google" id="ProtNLM"/>
    </source>
</evidence>
<organism evidence="2 3">
    <name type="scientific">Microbacterium laevaniformans</name>
    <dbReference type="NCBI Taxonomy" id="36807"/>
    <lineage>
        <taxon>Bacteria</taxon>
        <taxon>Bacillati</taxon>
        <taxon>Actinomycetota</taxon>
        <taxon>Actinomycetes</taxon>
        <taxon>Micrococcales</taxon>
        <taxon>Microbacteriaceae</taxon>
        <taxon>Microbacterium</taxon>
    </lineage>
</organism>
<evidence type="ECO:0000256" key="1">
    <source>
        <dbReference type="SAM" id="SignalP"/>
    </source>
</evidence>
<keyword evidence="3" id="KW-1185">Reference proteome</keyword>